<dbReference type="AlphaFoldDB" id="A0A7J0HF53"/>
<protein>
    <submittedName>
        <fullName evidence="1">Uncharacterized protein</fullName>
    </submittedName>
</protein>
<comment type="caution">
    <text evidence="1">The sequence shown here is derived from an EMBL/GenBank/DDBJ whole genome shotgun (WGS) entry which is preliminary data.</text>
</comment>
<dbReference type="OrthoDB" id="1906820at2759"/>
<reference evidence="1 2" key="1">
    <citation type="submission" date="2019-07" db="EMBL/GenBank/DDBJ databases">
        <title>De Novo Assembly of kiwifruit Actinidia rufa.</title>
        <authorList>
            <person name="Sugita-Konishi S."/>
            <person name="Sato K."/>
            <person name="Mori E."/>
            <person name="Abe Y."/>
            <person name="Kisaki G."/>
            <person name="Hamano K."/>
            <person name="Suezawa K."/>
            <person name="Otani M."/>
            <person name="Fukuda T."/>
            <person name="Manabe T."/>
            <person name="Gomi K."/>
            <person name="Tabuchi M."/>
            <person name="Akimitsu K."/>
            <person name="Kataoka I."/>
        </authorList>
    </citation>
    <scope>NUCLEOTIDE SEQUENCE [LARGE SCALE GENOMIC DNA]</scope>
    <source>
        <strain evidence="2">cv. Fuchu</strain>
    </source>
</reference>
<keyword evidence="2" id="KW-1185">Reference proteome</keyword>
<sequence>MYMFFNHTPIWNMMVPSSPPAGSLSLASWPELVVEVLFRSIMVGSRSWQALVDEAWSFKDCLSGGPHSRFCPLFFLGLIQPNSFQLFRDDQAAFPWENLPIIRDIREWALEREWSFQWCKRHQNRSAHWPASKALLDVSFSGVGGG</sequence>
<organism evidence="1 2">
    <name type="scientific">Actinidia rufa</name>
    <dbReference type="NCBI Taxonomy" id="165716"/>
    <lineage>
        <taxon>Eukaryota</taxon>
        <taxon>Viridiplantae</taxon>
        <taxon>Streptophyta</taxon>
        <taxon>Embryophyta</taxon>
        <taxon>Tracheophyta</taxon>
        <taxon>Spermatophyta</taxon>
        <taxon>Magnoliopsida</taxon>
        <taxon>eudicotyledons</taxon>
        <taxon>Gunneridae</taxon>
        <taxon>Pentapetalae</taxon>
        <taxon>asterids</taxon>
        <taxon>Ericales</taxon>
        <taxon>Actinidiaceae</taxon>
        <taxon>Actinidia</taxon>
    </lineage>
</organism>
<proteinExistence type="predicted"/>
<evidence type="ECO:0000313" key="1">
    <source>
        <dbReference type="EMBL" id="GFZ21682.1"/>
    </source>
</evidence>
<name>A0A7J0HF53_9ERIC</name>
<accession>A0A7J0HF53</accession>
<dbReference type="EMBL" id="BJWL01000029">
    <property type="protein sequence ID" value="GFZ21682.1"/>
    <property type="molecule type" value="Genomic_DNA"/>
</dbReference>
<evidence type="ECO:0000313" key="2">
    <source>
        <dbReference type="Proteomes" id="UP000585474"/>
    </source>
</evidence>
<gene>
    <name evidence="1" type="ORF">Acr_29g0008440</name>
</gene>
<dbReference type="Proteomes" id="UP000585474">
    <property type="component" value="Unassembled WGS sequence"/>
</dbReference>